<organism evidence="1 2">
    <name type="scientific">Urbifossiella limnaea</name>
    <dbReference type="NCBI Taxonomy" id="2528023"/>
    <lineage>
        <taxon>Bacteria</taxon>
        <taxon>Pseudomonadati</taxon>
        <taxon>Planctomycetota</taxon>
        <taxon>Planctomycetia</taxon>
        <taxon>Gemmatales</taxon>
        <taxon>Gemmataceae</taxon>
        <taxon>Urbifossiella</taxon>
    </lineage>
</organism>
<keyword evidence="2" id="KW-1185">Reference proteome</keyword>
<gene>
    <name evidence="1" type="ORF">ETAA1_02680</name>
</gene>
<reference evidence="1 2" key="1">
    <citation type="submission" date="2019-02" db="EMBL/GenBank/DDBJ databases">
        <title>Deep-cultivation of Planctomycetes and their phenomic and genomic characterization uncovers novel biology.</title>
        <authorList>
            <person name="Wiegand S."/>
            <person name="Jogler M."/>
            <person name="Boedeker C."/>
            <person name="Pinto D."/>
            <person name="Vollmers J."/>
            <person name="Rivas-Marin E."/>
            <person name="Kohn T."/>
            <person name="Peeters S.H."/>
            <person name="Heuer A."/>
            <person name="Rast P."/>
            <person name="Oberbeckmann S."/>
            <person name="Bunk B."/>
            <person name="Jeske O."/>
            <person name="Meyerdierks A."/>
            <person name="Storesund J.E."/>
            <person name="Kallscheuer N."/>
            <person name="Luecker S."/>
            <person name="Lage O.M."/>
            <person name="Pohl T."/>
            <person name="Merkel B.J."/>
            <person name="Hornburger P."/>
            <person name="Mueller R.-W."/>
            <person name="Bruemmer F."/>
            <person name="Labrenz M."/>
            <person name="Spormann A.M."/>
            <person name="Op den Camp H."/>
            <person name="Overmann J."/>
            <person name="Amann R."/>
            <person name="Jetten M.S.M."/>
            <person name="Mascher T."/>
            <person name="Medema M.H."/>
            <person name="Devos D.P."/>
            <person name="Kaster A.-K."/>
            <person name="Ovreas L."/>
            <person name="Rohde M."/>
            <person name="Galperin M.Y."/>
            <person name="Jogler C."/>
        </authorList>
    </citation>
    <scope>NUCLEOTIDE SEQUENCE [LARGE SCALE GENOMIC DNA]</scope>
    <source>
        <strain evidence="1 2">ETA_A1</strain>
    </source>
</reference>
<sequence length="287" mass="30496">MRATPDRAAELAALDAKINALLPPRYQHCYGSVRTGSMGSAPLTFGPDGLVAWDRIWTTFCDLALAGGPPHRGTLLEPVDPKSVAAEPARYRTIADEIARAFALVTGLPVLTDEPGWVGVRCESADMAAWLLAAVTAENVTARRRGDCLDLPAGPRFVLGKEVKNVVVALAKTCHYWSGHMPDEWVARPDPPEPIGPPAAPVADRAALVAPIAAAGWPTESKRYAGWVGLECADEDAAVWLLRAVAVADVLVRREGATVYVPTGATPAEAERVAGVLTNARDLWAAR</sequence>
<accession>A0A517XLJ7</accession>
<dbReference type="OrthoDB" id="283755at2"/>
<name>A0A517XLJ7_9BACT</name>
<evidence type="ECO:0000313" key="2">
    <source>
        <dbReference type="Proteomes" id="UP000319576"/>
    </source>
</evidence>
<protein>
    <submittedName>
        <fullName evidence="1">Uncharacterized protein</fullName>
    </submittedName>
</protein>
<dbReference type="KEGG" id="uli:ETAA1_02680"/>
<dbReference type="EMBL" id="CP036273">
    <property type="protein sequence ID" value="QDU18382.1"/>
    <property type="molecule type" value="Genomic_DNA"/>
</dbReference>
<evidence type="ECO:0000313" key="1">
    <source>
        <dbReference type="EMBL" id="QDU18382.1"/>
    </source>
</evidence>
<proteinExistence type="predicted"/>
<dbReference type="RefSeq" id="WP_145233625.1">
    <property type="nucleotide sequence ID" value="NZ_CP036273.1"/>
</dbReference>
<dbReference type="Proteomes" id="UP000319576">
    <property type="component" value="Chromosome"/>
</dbReference>
<dbReference type="AlphaFoldDB" id="A0A517XLJ7"/>